<dbReference type="Pfam" id="PF11597">
    <property type="entry name" value="Med13_N"/>
    <property type="match status" value="1"/>
</dbReference>
<dbReference type="InParanoid" id="A0A200Q7A7"/>
<evidence type="ECO:0000256" key="5">
    <source>
        <dbReference type="ARBA" id="ARBA00023015"/>
    </source>
</evidence>
<reference evidence="14 15" key="1">
    <citation type="journal article" date="2017" name="Mol. Plant">
        <title>The Genome of Medicinal Plant Macleaya cordata Provides New Insights into Benzylisoquinoline Alkaloids Metabolism.</title>
        <authorList>
            <person name="Liu X."/>
            <person name="Liu Y."/>
            <person name="Huang P."/>
            <person name="Ma Y."/>
            <person name="Qing Z."/>
            <person name="Tang Q."/>
            <person name="Cao H."/>
            <person name="Cheng P."/>
            <person name="Zheng Y."/>
            <person name="Yuan Z."/>
            <person name="Zhou Y."/>
            <person name="Liu J."/>
            <person name="Tang Z."/>
            <person name="Zhuo Y."/>
            <person name="Zhang Y."/>
            <person name="Yu L."/>
            <person name="Huang J."/>
            <person name="Yang P."/>
            <person name="Peng Q."/>
            <person name="Zhang J."/>
            <person name="Jiang W."/>
            <person name="Zhang Z."/>
            <person name="Lin K."/>
            <person name="Ro D.K."/>
            <person name="Chen X."/>
            <person name="Xiong X."/>
            <person name="Shang Y."/>
            <person name="Huang S."/>
            <person name="Zeng J."/>
        </authorList>
    </citation>
    <scope>NUCLEOTIDE SEQUENCE [LARGE SCALE GENOMIC DNA]</scope>
    <source>
        <strain evidence="15">cv. BLH2017</strain>
        <tissue evidence="14">Root</tissue>
    </source>
</reference>
<dbReference type="OMA" id="ADSMACH"/>
<dbReference type="InterPro" id="IPR051139">
    <property type="entry name" value="Mediator_complx_sub13"/>
</dbReference>
<keyword evidence="6 9" id="KW-0010">Activator</keyword>
<evidence type="ECO:0000256" key="2">
    <source>
        <dbReference type="ARBA" id="ARBA00009354"/>
    </source>
</evidence>
<feature type="domain" description="Mediator complex subunit Med13 N-terminal" evidence="12">
    <location>
        <begin position="30"/>
        <end position="347"/>
    </location>
</feature>
<dbReference type="FunCoup" id="A0A200Q7A7">
    <property type="interactions" value="2111"/>
</dbReference>
<dbReference type="Proteomes" id="UP000195402">
    <property type="component" value="Unassembled WGS sequence"/>
</dbReference>
<evidence type="ECO:0000259" key="11">
    <source>
        <dbReference type="Pfam" id="PF06333"/>
    </source>
</evidence>
<feature type="region of interest" description="Disordered" evidence="10">
    <location>
        <begin position="605"/>
        <end position="626"/>
    </location>
</feature>
<dbReference type="OrthoDB" id="103819at2759"/>
<comment type="function">
    <text evidence="9">Component of the Mediator complex, a coactivator involved in regulated transcription of nearly all RNA polymerase II-dependent genes. Mediator functions as a bridge to convey information from gene-specific regulatory proteins to the basal RNA polymerase II transcription machinery. Mediator is recruited to promoters by direct interactions with regulatory proteins and serves as a scaffold for the assembly of a functional preinitiation complex with RNA polymerase II and the general transcription factors.</text>
</comment>
<dbReference type="InterPro" id="IPR021643">
    <property type="entry name" value="Mediator_Med13_N"/>
</dbReference>
<protein>
    <recommendedName>
        <fullName evidence="3 9">Mediator of RNA polymerase II transcription subunit 13</fullName>
    </recommendedName>
</protein>
<evidence type="ECO:0000256" key="4">
    <source>
        <dbReference type="ARBA" id="ARBA00022491"/>
    </source>
</evidence>
<evidence type="ECO:0000256" key="8">
    <source>
        <dbReference type="ARBA" id="ARBA00023242"/>
    </source>
</evidence>
<evidence type="ECO:0000256" key="10">
    <source>
        <dbReference type="SAM" id="MobiDB-lite"/>
    </source>
</evidence>
<gene>
    <name evidence="14" type="ORF">BVC80_8885g18</name>
</gene>
<proteinExistence type="inferred from homology"/>
<organism evidence="14 15">
    <name type="scientific">Macleaya cordata</name>
    <name type="common">Five-seeded plume-poppy</name>
    <name type="synonym">Bocconia cordata</name>
    <dbReference type="NCBI Taxonomy" id="56857"/>
    <lineage>
        <taxon>Eukaryota</taxon>
        <taxon>Viridiplantae</taxon>
        <taxon>Streptophyta</taxon>
        <taxon>Embryophyta</taxon>
        <taxon>Tracheophyta</taxon>
        <taxon>Spermatophyta</taxon>
        <taxon>Magnoliopsida</taxon>
        <taxon>Ranunculales</taxon>
        <taxon>Papaveraceae</taxon>
        <taxon>Papaveroideae</taxon>
        <taxon>Macleaya</taxon>
    </lineage>
</organism>
<keyword evidence="8 9" id="KW-0539">Nucleus</keyword>
<dbReference type="InterPro" id="IPR009401">
    <property type="entry name" value="Med13_C"/>
</dbReference>
<evidence type="ECO:0000313" key="14">
    <source>
        <dbReference type="EMBL" id="OVA06369.1"/>
    </source>
</evidence>
<comment type="similarity">
    <text evidence="2 9">Belongs to the Mediator complex subunit 13 family.</text>
</comment>
<dbReference type="Pfam" id="PF18296">
    <property type="entry name" value="MID_MedPIWI"/>
    <property type="match status" value="1"/>
</dbReference>
<feature type="region of interest" description="Disordered" evidence="10">
    <location>
        <begin position="1063"/>
        <end position="1097"/>
    </location>
</feature>
<comment type="subcellular location">
    <subcellularLocation>
        <location evidence="1 9">Nucleus</location>
    </subcellularLocation>
</comment>
<dbReference type="STRING" id="56857.A0A200Q7A7"/>
<dbReference type="GO" id="GO:0045944">
    <property type="term" value="P:positive regulation of transcription by RNA polymerase II"/>
    <property type="evidence" value="ECO:0007669"/>
    <property type="project" value="TreeGrafter"/>
</dbReference>
<evidence type="ECO:0000256" key="3">
    <source>
        <dbReference type="ARBA" id="ARBA00019618"/>
    </source>
</evidence>
<keyword evidence="4 9" id="KW-0678">Repressor</keyword>
<feature type="compositionally biased region" description="Low complexity" evidence="10">
    <location>
        <begin position="402"/>
        <end position="428"/>
    </location>
</feature>
<dbReference type="PANTHER" id="PTHR48249">
    <property type="entry name" value="MEDIATOR OF RNA POLYMERASE II TRANSCRIPTION SUBUNIT 13"/>
    <property type="match status" value="1"/>
</dbReference>
<feature type="compositionally biased region" description="Low complexity" evidence="10">
    <location>
        <begin position="1079"/>
        <end position="1097"/>
    </location>
</feature>
<keyword evidence="7 9" id="KW-0804">Transcription</keyword>
<keyword evidence="15" id="KW-1185">Reference proteome</keyword>
<dbReference type="GO" id="GO:0016592">
    <property type="term" value="C:mediator complex"/>
    <property type="evidence" value="ECO:0007669"/>
    <property type="project" value="InterPro"/>
</dbReference>
<evidence type="ECO:0000259" key="13">
    <source>
        <dbReference type="Pfam" id="PF18296"/>
    </source>
</evidence>
<evidence type="ECO:0000313" key="15">
    <source>
        <dbReference type="Proteomes" id="UP000195402"/>
    </source>
</evidence>
<comment type="caution">
    <text evidence="14">The sequence shown here is derived from an EMBL/GenBank/DDBJ whole genome shotgun (WGS) entry which is preliminary data.</text>
</comment>
<feature type="domain" description="MID" evidence="13">
    <location>
        <begin position="1175"/>
        <end position="1410"/>
    </location>
</feature>
<evidence type="ECO:0000256" key="9">
    <source>
        <dbReference type="RuleBase" id="RU364134"/>
    </source>
</evidence>
<evidence type="ECO:0000256" key="1">
    <source>
        <dbReference type="ARBA" id="ARBA00004123"/>
    </source>
</evidence>
<dbReference type="GO" id="GO:0003713">
    <property type="term" value="F:transcription coactivator activity"/>
    <property type="evidence" value="ECO:0007669"/>
    <property type="project" value="TreeGrafter"/>
</dbReference>
<feature type="region of interest" description="Disordered" evidence="10">
    <location>
        <begin position="394"/>
        <end position="433"/>
    </location>
</feature>
<feature type="domain" description="Mediator complex subunit Med13 C-terminal" evidence="11">
    <location>
        <begin position="1568"/>
        <end position="1972"/>
    </location>
</feature>
<feature type="region of interest" description="Disordered" evidence="10">
    <location>
        <begin position="1524"/>
        <end position="1548"/>
    </location>
</feature>
<evidence type="ECO:0000256" key="7">
    <source>
        <dbReference type="ARBA" id="ARBA00023163"/>
    </source>
</evidence>
<dbReference type="EMBL" id="MVGT01002852">
    <property type="protein sequence ID" value="OVA06369.1"/>
    <property type="molecule type" value="Genomic_DNA"/>
</dbReference>
<dbReference type="Pfam" id="PF06333">
    <property type="entry name" value="Med13_C"/>
    <property type="match status" value="1"/>
</dbReference>
<evidence type="ECO:0000259" key="12">
    <source>
        <dbReference type="Pfam" id="PF11597"/>
    </source>
</evidence>
<keyword evidence="5 9" id="KW-0805">Transcription regulation</keyword>
<name>A0A200Q7A7_MACCD</name>
<sequence>MILFTKYNQLGIDIAQVLVPTIFLLNFKETSLHKGGLHHISWFQFLPFESDLSPLPEKGVKGEQKDAATLLVLSSHLQLQKEGFLSTWTNSFVGPWDPSQGMHNPDEKIKLWLFLPGRHSSVVEAAQAAVSKLRVVGSGFWLSPGDSEEVAAALSQALRNCVERALRGMSYLRYGDVFARCHPFSQSEITFRRVHPTVEFVFAATEEAIFVHVIISAKHIRTLSGHDLERVVKRRSSSKYGERLPVIVAPHGMRGRLTGCCPSDLVKQVYFSSSKVRALNGFTVLGIPLHVAQASGNQLRGQSCYVEVTLGCRGNGAEKGDQKQGSGDHFRVLERTFIYPAEAVLVPVIRTASARSSLKRFWLQNWVGTPLFGSTFSMYCSGFEGAGRIESVDGSRTESNGIYSQQSYDSSSDSNSSSISSISSTSSDSDYRMTSTVGDLEADADSLTCRQSGLSSNDQFENDGYKQVSKRPRLGMTESFGGAGTVINATTEAYKSDFCSVEVNNSVNDLFGSLWDWEDDDRGGGVDIHILLSDFGDFGDLFENDALPFGEPPGTAESQALIFSVPDCGEVIGSPCTGGMDVTDQMLLPVLGFSPFESLNPAPPAVTEEFPSKTQDFTKDSRFSDPGSYYSAPPTGEFEHLSKAEAIMTFAPEYRAVETAASELSSSIFSSPYLPRSRKVESSHSSSNAYIYGAVPPSPCLNVPDEKPGIVNAKAGSGRHDANPILHSKKYYTHIESWKHQHDKRLLACNNSNASCEGVTPPSFSGFNSTTPVNSVERKKADGTVEAGHFLLSLKTTLATEVECIMFQASMCRTRHMLLSSCNLGPTGLNRLTGSNVSDQLRGDQNTTPDKISSKYEVKKKESIPVRIAGDIDGGMLDGPVSAPVGVWRSVGVPKGAKTTSSPSIDNTSFAHNAFNEEGMVTYGQRQPLQELLDGMTLLVQQATSFVDVALDADYGDGPYGWLALQEQCRRGFSCGPSTVHAGCGGLLATGHSLDIAGVELLDPISANVHASSVISLLQSDIKVALKSAFGNLDGPLTVTDWCKGRSQSGDAVTISDGYSVDSTVGEAKDSSSSVTLAGGEPISPSQSSGGSSCLKVSSAMDGTRVDEASQRRLNQEICNSESEQQMSSSRLRPTLVVLPLPAILVGYQDDWLKTSTSSLQLWEKAPLEPYALPKPMTYYVLCPDIGLLTSAAADFFQQLGTVYETCKLGTHSPQNMGQTEVVSGKWSSSGFVLIDCPESMKIESGSTPFMGSISDYLLALSNNWDLKSFLKSLSNVIKALRVGSNSTMQQKEGSSGPTTVIYVVCPFPEPLAVLQTLVESSTALGSIVLSSDKERRSLLRTQVGKALSCSAAVDEASISNVLTLSGFSIPKLVLQIVTVEAILRVTSPALNELVLLKEIAFTVYNKARRIARSPYNDTSQSSGTSGRSQSTLMHISSPIQGMWKDCVTPRITGSSLSREGELDASLRWDNTWQTSRAGGLSCDPNRSGENSFQDDMRYSFEPLFILAEPGSMEQGISPTVLGNAVTESSRPSTDDNSGGFMQTSTSSGCADAGASSLLDGSEADGFGSSHPKTASLHCCYGWTEDWRWLVCIWTDSRGELLDSHIFPFGGISSRQDTKGLQCLFVQVLHQGCQILSCSSPDIGPTKPRDIVITRIGSFYELERQEWQKAIYSVGGNEVKKWPLQLRRSVPDGISASSNGSSLHQQEMSLIQERTLPSSPSPSMYSPQTKSSSFIKGGLGQTNTRKQLMGGQAAVDSSRGMFQWVQSISLVGVSIDHSLHLILQADTSFPGGTGTQGGSGTGPSNGYLEGFNPVKSIGSTSSSYVLIPSPSMRYLPPTPLQLPTCLTSESPPLAHLLHSKGSSIPLSTGFVVSKAVPSIRTDSRSTMKEEWPSILSVNLVDYYGGTNMIQEKMVRGSTKQNRNLSSDSRDHEIETHLILETLAAELHALSWMTVSPAYLDRRSALPFHCEMVLRLRRLLHFADKELSQQLDKAQV</sequence>
<dbReference type="PANTHER" id="PTHR48249:SF3">
    <property type="entry name" value="MEDIATOR OF RNA POLYMERASE II TRANSCRIPTION SUBUNIT 13"/>
    <property type="match status" value="1"/>
</dbReference>
<feature type="compositionally biased region" description="Polar residues" evidence="10">
    <location>
        <begin position="1526"/>
        <end position="1548"/>
    </location>
</feature>
<evidence type="ECO:0000256" key="6">
    <source>
        <dbReference type="ARBA" id="ARBA00023159"/>
    </source>
</evidence>
<dbReference type="InterPro" id="IPR041285">
    <property type="entry name" value="MID_MedPIWI"/>
</dbReference>
<accession>A0A200Q7A7</accession>
<comment type="subunit">
    <text evidence="9">Component of the Mediator complex.</text>
</comment>